<dbReference type="GO" id="GO:0046872">
    <property type="term" value="F:metal ion binding"/>
    <property type="evidence" value="ECO:0007669"/>
    <property type="project" value="UniProtKB-KW"/>
</dbReference>
<dbReference type="PANTHER" id="PTHR45962">
    <property type="entry name" value="N-FATTY-ACYL-AMINO ACID SYNTHASE/HYDROLASE PM20D1"/>
    <property type="match status" value="1"/>
</dbReference>
<evidence type="ECO:0000256" key="3">
    <source>
        <dbReference type="ARBA" id="ARBA00022723"/>
    </source>
</evidence>
<evidence type="ECO:0000313" key="7">
    <source>
        <dbReference type="Proteomes" id="UP001302321"/>
    </source>
</evidence>
<keyword evidence="7" id="KW-1185">Reference proteome</keyword>
<keyword evidence="2" id="KW-0645">Protease</keyword>
<evidence type="ECO:0000256" key="1">
    <source>
        <dbReference type="ARBA" id="ARBA00006247"/>
    </source>
</evidence>
<gene>
    <name evidence="6" type="ORF">QBC36DRAFT_369553</name>
</gene>
<name>A0AAN7A0J4_9PEZI</name>
<evidence type="ECO:0000256" key="4">
    <source>
        <dbReference type="ARBA" id="ARBA00022801"/>
    </source>
</evidence>
<keyword evidence="3" id="KW-0479">Metal-binding</keyword>
<dbReference type="Proteomes" id="UP001302321">
    <property type="component" value="Unassembled WGS sequence"/>
</dbReference>
<dbReference type="PANTHER" id="PTHR45962:SF1">
    <property type="entry name" value="N-FATTY-ACYL-AMINO ACID SYNTHASE_HYDROLASE PM20D1"/>
    <property type="match status" value="1"/>
</dbReference>
<dbReference type="GO" id="GO:0000328">
    <property type="term" value="C:fungal-type vacuole lumen"/>
    <property type="evidence" value="ECO:0007669"/>
    <property type="project" value="TreeGrafter"/>
</dbReference>
<accession>A0AAN7A0J4</accession>
<dbReference type="GO" id="GO:0004180">
    <property type="term" value="F:carboxypeptidase activity"/>
    <property type="evidence" value="ECO:0007669"/>
    <property type="project" value="TreeGrafter"/>
</dbReference>
<evidence type="ECO:0000313" key="6">
    <source>
        <dbReference type="EMBL" id="KAK4170841.1"/>
    </source>
</evidence>
<reference evidence="6" key="1">
    <citation type="journal article" date="2023" name="Mol. Phylogenet. Evol.">
        <title>Genome-scale phylogeny and comparative genomics of the fungal order Sordariales.</title>
        <authorList>
            <person name="Hensen N."/>
            <person name="Bonometti L."/>
            <person name="Westerberg I."/>
            <person name="Brannstrom I.O."/>
            <person name="Guillou S."/>
            <person name="Cros-Aarteil S."/>
            <person name="Calhoun S."/>
            <person name="Haridas S."/>
            <person name="Kuo A."/>
            <person name="Mondo S."/>
            <person name="Pangilinan J."/>
            <person name="Riley R."/>
            <person name="LaButti K."/>
            <person name="Andreopoulos B."/>
            <person name="Lipzen A."/>
            <person name="Chen C."/>
            <person name="Yan M."/>
            <person name="Daum C."/>
            <person name="Ng V."/>
            <person name="Clum A."/>
            <person name="Steindorff A."/>
            <person name="Ohm R.A."/>
            <person name="Martin F."/>
            <person name="Silar P."/>
            <person name="Natvig D.O."/>
            <person name="Lalanne C."/>
            <person name="Gautier V."/>
            <person name="Ament-Velasquez S.L."/>
            <person name="Kruys A."/>
            <person name="Hutchinson M.I."/>
            <person name="Powell A.J."/>
            <person name="Barry K."/>
            <person name="Miller A.N."/>
            <person name="Grigoriev I.V."/>
            <person name="Debuchy R."/>
            <person name="Gladieux P."/>
            <person name="Hiltunen Thoren M."/>
            <person name="Johannesson H."/>
        </authorList>
    </citation>
    <scope>NUCLEOTIDE SEQUENCE</scope>
    <source>
        <strain evidence="6">CBS 892.96</strain>
    </source>
</reference>
<comment type="caution">
    <text evidence="6">The sequence shown here is derived from an EMBL/GenBank/DDBJ whole genome shotgun (WGS) entry which is preliminary data.</text>
</comment>
<dbReference type="InterPro" id="IPR047177">
    <property type="entry name" value="Pept_M20A"/>
</dbReference>
<evidence type="ECO:0008006" key="8">
    <source>
        <dbReference type="Google" id="ProtNLM"/>
    </source>
</evidence>
<dbReference type="EMBL" id="MU866736">
    <property type="protein sequence ID" value="KAK4170841.1"/>
    <property type="molecule type" value="Genomic_DNA"/>
</dbReference>
<dbReference type="GO" id="GO:0051603">
    <property type="term" value="P:proteolysis involved in protein catabolic process"/>
    <property type="evidence" value="ECO:0007669"/>
    <property type="project" value="TreeGrafter"/>
</dbReference>
<evidence type="ECO:0000256" key="2">
    <source>
        <dbReference type="ARBA" id="ARBA00022670"/>
    </source>
</evidence>
<proteinExistence type="inferred from homology"/>
<evidence type="ECO:0000256" key="5">
    <source>
        <dbReference type="ARBA" id="ARBA00022833"/>
    </source>
</evidence>
<organism evidence="6 7">
    <name type="scientific">Triangularia setosa</name>
    <dbReference type="NCBI Taxonomy" id="2587417"/>
    <lineage>
        <taxon>Eukaryota</taxon>
        <taxon>Fungi</taxon>
        <taxon>Dikarya</taxon>
        <taxon>Ascomycota</taxon>
        <taxon>Pezizomycotina</taxon>
        <taxon>Sordariomycetes</taxon>
        <taxon>Sordariomycetidae</taxon>
        <taxon>Sordariales</taxon>
        <taxon>Podosporaceae</taxon>
        <taxon>Triangularia</taxon>
    </lineage>
</organism>
<reference evidence="6" key="2">
    <citation type="submission" date="2023-05" db="EMBL/GenBank/DDBJ databases">
        <authorList>
            <consortium name="Lawrence Berkeley National Laboratory"/>
            <person name="Steindorff A."/>
            <person name="Hensen N."/>
            <person name="Bonometti L."/>
            <person name="Westerberg I."/>
            <person name="Brannstrom I.O."/>
            <person name="Guillou S."/>
            <person name="Cros-Aarteil S."/>
            <person name="Calhoun S."/>
            <person name="Haridas S."/>
            <person name="Kuo A."/>
            <person name="Mondo S."/>
            <person name="Pangilinan J."/>
            <person name="Riley R."/>
            <person name="Labutti K."/>
            <person name="Andreopoulos B."/>
            <person name="Lipzen A."/>
            <person name="Chen C."/>
            <person name="Yanf M."/>
            <person name="Daum C."/>
            <person name="Ng V."/>
            <person name="Clum A."/>
            <person name="Ohm R."/>
            <person name="Martin F."/>
            <person name="Silar P."/>
            <person name="Natvig D."/>
            <person name="Lalanne C."/>
            <person name="Gautier V."/>
            <person name="Ament-Velasquez S.L."/>
            <person name="Kruys A."/>
            <person name="Hutchinson M.I."/>
            <person name="Powell A.J."/>
            <person name="Barry K."/>
            <person name="Miller A.N."/>
            <person name="Grigoriev I.V."/>
            <person name="Debuchy R."/>
            <person name="Gladieux P."/>
            <person name="Thoren M.H."/>
            <person name="Johannesson H."/>
        </authorList>
    </citation>
    <scope>NUCLEOTIDE SEQUENCE</scope>
    <source>
        <strain evidence="6">CBS 892.96</strain>
    </source>
</reference>
<comment type="similarity">
    <text evidence="1">Belongs to the peptidase M20A family.</text>
</comment>
<sequence>MQTSQVVDVISGGIKTNALPERATVTVNHRINIGETTKSQEAHPDLPRVRKFPRRSKLDPFVVYGQQARGGPHYPSRRLNQQPICNPRWDRPRCLWQECHRHPSIMTGNTNTWFFWNLTKHIFQFTPGYNTDDVVNLGKVHTVDEVSVLNHIHTVRWFVTLVRDMDEARFGTDRVAEKAAEGGNISGAEPEGGV</sequence>
<keyword evidence="4" id="KW-0378">Hydrolase</keyword>
<protein>
    <recommendedName>
        <fullName evidence="8">Peptidase M20 dimerisation domain-containing protein</fullName>
    </recommendedName>
</protein>
<keyword evidence="5" id="KW-0862">Zinc</keyword>
<dbReference type="AlphaFoldDB" id="A0AAN7A0J4"/>